<name>B8D564_DESA1</name>
<dbReference type="eggNOG" id="arCOG05414">
    <property type="taxonomic scope" value="Archaea"/>
</dbReference>
<protein>
    <submittedName>
        <fullName evidence="2">Putative M protein (Streptomyces avermitilis)-like protein</fullName>
    </submittedName>
</protein>
<gene>
    <name evidence="2" type="ordered locus">DKAM_0919</name>
</gene>
<evidence type="ECO:0000313" key="3">
    <source>
        <dbReference type="Proteomes" id="UP000006903"/>
    </source>
</evidence>
<keyword evidence="1" id="KW-0175">Coiled coil</keyword>
<dbReference type="Proteomes" id="UP000006903">
    <property type="component" value="Chromosome"/>
</dbReference>
<organism evidence="2 3">
    <name type="scientific">Desulfurococcus amylolyticus (strain DSM 18924 / JCM 16383 / VKM B-2413 / 1221n)</name>
    <name type="common">Desulfurococcus kamchatkensis</name>
    <dbReference type="NCBI Taxonomy" id="490899"/>
    <lineage>
        <taxon>Archaea</taxon>
        <taxon>Thermoproteota</taxon>
        <taxon>Thermoprotei</taxon>
        <taxon>Desulfurococcales</taxon>
        <taxon>Desulfurococcaceae</taxon>
        <taxon>Desulfurococcus</taxon>
    </lineage>
</organism>
<reference evidence="2 3" key="1">
    <citation type="journal article" date="2009" name="J. Bacteriol.">
        <title>Complete genome sequence of the anaerobic, protein-degrading hyperthermophilic crenarchaeon Desulfurococcus kamchatkensis.</title>
        <authorList>
            <person name="Ravin N.V."/>
            <person name="Mardanov A.V."/>
            <person name="Beletsky A.V."/>
            <person name="Kublanov I.V."/>
            <person name="Kolganova T.V."/>
            <person name="Lebedinsky A.V."/>
            <person name="Chernyh N.A."/>
            <person name="Bonch-Osmolovskaya E.A."/>
            <person name="Skryabin K.G."/>
        </authorList>
    </citation>
    <scope>NUCLEOTIDE SEQUENCE [LARGE SCALE GENOMIC DNA]</scope>
    <source>
        <strain evidence="3">DSM 18924 / JCM 16383 / VKM B-2413 / 1221n</strain>
    </source>
</reference>
<sequence>MLQVGALSDEYKKLVEELVYKVKVEVDSLEARVREAIEKGDREAALKSLREGVENVLREIADSTKKLEEYGGRVENSVLEKALEDFRTGLRQQLERVRSIVETVSERYGRRAVESALSVSDTISRSLAEIASTATKLAQDFAERVAEVVGRIARLPGTTLVVSARVRKEDMEVIDKLVEAGVFKSRSEAIAYFTRKGIEASRDWIEKALEKAEKIRELARDLRKDVEEYLEK</sequence>
<dbReference type="HOGENOM" id="CLU_1237974_0_0_2"/>
<proteinExistence type="predicted"/>
<dbReference type="SUPFAM" id="SSF58113">
    <property type="entry name" value="Apolipoprotein A-I"/>
    <property type="match status" value="1"/>
</dbReference>
<evidence type="ECO:0000256" key="1">
    <source>
        <dbReference type="SAM" id="Coils"/>
    </source>
</evidence>
<evidence type="ECO:0000313" key="2">
    <source>
        <dbReference type="EMBL" id="ACL11245.1"/>
    </source>
</evidence>
<dbReference type="AlphaFoldDB" id="B8D564"/>
<dbReference type="EMBL" id="CP001140">
    <property type="protein sequence ID" value="ACL11245.1"/>
    <property type="molecule type" value="Genomic_DNA"/>
</dbReference>
<feature type="coiled-coil region" evidence="1">
    <location>
        <begin position="205"/>
        <end position="232"/>
    </location>
</feature>
<accession>B8D564</accession>
<dbReference type="KEGG" id="dka:DKAM_0919"/>